<keyword evidence="3" id="KW-1185">Reference proteome</keyword>
<dbReference type="EMBL" id="RPFW01000010">
    <property type="protein sequence ID" value="TVZ00190.1"/>
    <property type="molecule type" value="Genomic_DNA"/>
</dbReference>
<dbReference type="Pfam" id="PF19993">
    <property type="entry name" value="DO-GTPase2"/>
    <property type="match status" value="1"/>
</dbReference>
<organism evidence="2 3">
    <name type="scientific">Trebonia kvetii</name>
    <dbReference type="NCBI Taxonomy" id="2480626"/>
    <lineage>
        <taxon>Bacteria</taxon>
        <taxon>Bacillati</taxon>
        <taxon>Actinomycetota</taxon>
        <taxon>Actinomycetes</taxon>
        <taxon>Streptosporangiales</taxon>
        <taxon>Treboniaceae</taxon>
        <taxon>Trebonia</taxon>
    </lineage>
</organism>
<reference evidence="2 3" key="1">
    <citation type="submission" date="2018-11" db="EMBL/GenBank/DDBJ databases">
        <title>Trebonia kvetii gen.nov., sp.nov., a novel acidophilic actinobacterium, and proposal of the new actinobacterial family Treboniaceae fam. nov.</title>
        <authorList>
            <person name="Rapoport D."/>
            <person name="Sagova-Mareckova M."/>
            <person name="Sedlacek I."/>
            <person name="Provaznik J."/>
            <person name="Kralova S."/>
            <person name="Pavlinic D."/>
            <person name="Benes V."/>
            <person name="Kopecky J."/>
        </authorList>
    </citation>
    <scope>NUCLEOTIDE SEQUENCE [LARGE SCALE GENOMIC DNA]</scope>
    <source>
        <strain evidence="2 3">15Tr583</strain>
    </source>
</reference>
<gene>
    <name evidence="2" type="ORF">EAS64_38730</name>
</gene>
<evidence type="ECO:0000313" key="2">
    <source>
        <dbReference type="EMBL" id="TVZ00190.1"/>
    </source>
</evidence>
<dbReference type="Proteomes" id="UP000460272">
    <property type="component" value="Unassembled WGS sequence"/>
</dbReference>
<evidence type="ECO:0000259" key="1">
    <source>
        <dbReference type="Pfam" id="PF19993"/>
    </source>
</evidence>
<proteinExistence type="predicted"/>
<evidence type="ECO:0000313" key="3">
    <source>
        <dbReference type="Proteomes" id="UP000460272"/>
    </source>
</evidence>
<feature type="domain" description="Double-GTPase 2" evidence="1">
    <location>
        <begin position="10"/>
        <end position="203"/>
    </location>
</feature>
<comment type="caution">
    <text evidence="2">The sequence shown here is derived from an EMBL/GenBank/DDBJ whole genome shotgun (WGS) entry which is preliminary data.</text>
</comment>
<dbReference type="OrthoDB" id="4476065at2"/>
<accession>A0A6P2BMK5</accession>
<name>A0A6P2BMK5_9ACTN</name>
<sequence>MAAKVKEQNLAVFGESGSGKTVLLSSFYGASQEPSFLAESLYKVLADDTGQGTRLRQNYLRMRNQAKAPEANRFAATPYSFTLKVKEPGGGKAAKAKPFNALRLIWHDYPGEWFTEEPSSTEEATRRVATFTRLLKSDVALVLVDGQKLLDYAGEEEKYLKSLLWGLRGGLEKLRDDILTDGEPLREFPRIWILALSKADLHPGLNAKGFQDLIVEKAAGDVSALHDALKTFVQVPEALSLGEDFMLLSSARFEPGKIEVTERVGLDLILPVATMLPFERLAQWAGRFAIPLKVLGGLVDHADALAGLLTGAGADAAAKFLAKIPKVVPVLAPIAIPGLAEAVKLGKSKLEEVHAQALADRDFLTAVVTQFRLDLDQGVEDHLFVKSLW</sequence>
<protein>
    <submittedName>
        <fullName evidence="2">ATP/GTP-binding protein</fullName>
    </submittedName>
</protein>
<dbReference type="InterPro" id="IPR045528">
    <property type="entry name" value="DO-GTPase2"/>
</dbReference>
<dbReference type="SUPFAM" id="SSF52540">
    <property type="entry name" value="P-loop containing nucleoside triphosphate hydrolases"/>
    <property type="match status" value="1"/>
</dbReference>
<dbReference type="InterPro" id="IPR027417">
    <property type="entry name" value="P-loop_NTPase"/>
</dbReference>
<dbReference type="AlphaFoldDB" id="A0A6P2BMK5"/>